<evidence type="ECO:0000313" key="2">
    <source>
        <dbReference type="Proteomes" id="UP000019150"/>
    </source>
</evidence>
<dbReference type="Proteomes" id="UP000019150">
    <property type="component" value="Chromosome"/>
</dbReference>
<dbReference type="AlphaFoldDB" id="W5TIJ4"/>
<dbReference type="PATRIC" id="fig|1415166.3.peg.2298"/>
<dbReference type="eggNOG" id="ENOG50336ID">
    <property type="taxonomic scope" value="Bacteria"/>
</dbReference>
<evidence type="ECO:0000313" key="1">
    <source>
        <dbReference type="EMBL" id="AHH17051.1"/>
    </source>
</evidence>
<accession>W5TIJ4</accession>
<sequence length="136" mass="15269">MPFDRVTGFINSEAGAFAIYYASCYHHHGMHEAYIDVVLDNAWDPDEPGNKPGPDRVTFGCRVGPISGRSDIACSLVEGASVAPDIPLYGRKLDPDSARQHPWISYYWETIDHILEHDAMVRTHLYGDHDLRLDQG</sequence>
<gene>
    <name evidence="1" type="ORF">NONO_c22550</name>
</gene>
<proteinExistence type="predicted"/>
<name>W5TIJ4_9NOCA</name>
<organism evidence="1 2">
    <name type="scientific">Nocardia nova SH22a</name>
    <dbReference type="NCBI Taxonomy" id="1415166"/>
    <lineage>
        <taxon>Bacteria</taxon>
        <taxon>Bacillati</taxon>
        <taxon>Actinomycetota</taxon>
        <taxon>Actinomycetes</taxon>
        <taxon>Mycobacteriales</taxon>
        <taxon>Nocardiaceae</taxon>
        <taxon>Nocardia</taxon>
    </lineage>
</organism>
<keyword evidence="2" id="KW-1185">Reference proteome</keyword>
<dbReference type="KEGG" id="nno:NONO_c22550"/>
<protein>
    <submittedName>
        <fullName evidence="1">Uncharacterized protein</fullName>
    </submittedName>
</protein>
<dbReference type="HOGENOM" id="CLU_1822733_0_0_11"/>
<dbReference type="EMBL" id="CP006850">
    <property type="protein sequence ID" value="AHH17051.1"/>
    <property type="molecule type" value="Genomic_DNA"/>
</dbReference>
<reference evidence="1 2" key="1">
    <citation type="journal article" date="2014" name="Appl. Environ. Microbiol.">
        <title>Insights into the Microbial Degradation of Rubber and Gutta-Percha by Analysis of the Complete Genome of Nocardia nova SH22a.</title>
        <authorList>
            <person name="Luo Q."/>
            <person name="Hiessl S."/>
            <person name="Poehlein A."/>
            <person name="Daniel R."/>
            <person name="Steinbuchel A."/>
        </authorList>
    </citation>
    <scope>NUCLEOTIDE SEQUENCE [LARGE SCALE GENOMIC DNA]</scope>
    <source>
        <strain evidence="1">SH22a</strain>
    </source>
</reference>